<dbReference type="InterPro" id="IPR021109">
    <property type="entry name" value="Peptidase_aspartic_dom_sf"/>
</dbReference>
<dbReference type="AlphaFoldDB" id="S8CQZ4"/>
<name>S8CQZ4_9LAMI</name>
<sequence>MEEMLDLVKGISARLSLVETTLDQHATKIAEYNKRIKGKSILQPTPNLIENVCAVTLRSGHVLQETVPKMKEAKEQNVTLEKEPDVIPQAEATIENDDKQEVGAEGSAVKQKESEKDLKPTVRTFYEPPPFPGRFRLQKKQEEEKELLKLFGKIELNIPLIEAIKTVPRYAKFLKDLCTNKRRLKGNECINLNEQVSAVFSRKKVPEKCKDPGVFTIPCTIGTTEFKRAMIDLGASINLMPYSIYSALKLGPLQETGIIIKLADRSNTSPEGMVEDVLVQVNNLVFPADFYVLKMGEAEHDDFPLLLGRPFLKTAGTKIDVKAGTLSMEFDGEKVQFNIYEAIRYPSDKGMVNMVETVDEVENKIMELKEEHQRRKRLAGSGYDVTFREEADAEGKLMKVLKECKNAIVWMVDDIKGIDVNLFPTGRRQQKQDNITWPFVGKAAKKFRRKFRKKWKQLEKTQPGGSRVDHCKT</sequence>
<evidence type="ECO:0000256" key="1">
    <source>
        <dbReference type="SAM" id="Coils"/>
    </source>
</evidence>
<dbReference type="CDD" id="cd00303">
    <property type="entry name" value="retropepsin_like"/>
    <property type="match status" value="1"/>
</dbReference>
<dbReference type="Proteomes" id="UP000015453">
    <property type="component" value="Unassembled WGS sequence"/>
</dbReference>
<evidence type="ECO:0000313" key="3">
    <source>
        <dbReference type="Proteomes" id="UP000015453"/>
    </source>
</evidence>
<accession>S8CQZ4</accession>
<dbReference type="PANTHER" id="PTHR33067">
    <property type="entry name" value="RNA-DIRECTED DNA POLYMERASE-RELATED"/>
    <property type="match status" value="1"/>
</dbReference>
<keyword evidence="1" id="KW-0175">Coiled coil</keyword>
<dbReference type="Gene3D" id="2.40.70.10">
    <property type="entry name" value="Acid Proteases"/>
    <property type="match status" value="1"/>
</dbReference>
<evidence type="ECO:0000313" key="2">
    <source>
        <dbReference type="EMBL" id="EPS69639.1"/>
    </source>
</evidence>
<evidence type="ECO:0008006" key="4">
    <source>
        <dbReference type="Google" id="ProtNLM"/>
    </source>
</evidence>
<proteinExistence type="predicted"/>
<dbReference type="OrthoDB" id="913488at2759"/>
<feature type="coiled-coil region" evidence="1">
    <location>
        <begin position="351"/>
        <end position="378"/>
    </location>
</feature>
<comment type="caution">
    <text evidence="2">The sequence shown here is derived from an EMBL/GenBank/DDBJ whole genome shotgun (WGS) entry which is preliminary data.</text>
</comment>
<gene>
    <name evidence="2" type="ORF">M569_05126</name>
</gene>
<reference evidence="2 3" key="1">
    <citation type="journal article" date="2013" name="BMC Genomics">
        <title>The miniature genome of a carnivorous plant Genlisea aurea contains a low number of genes and short non-coding sequences.</title>
        <authorList>
            <person name="Leushkin E.V."/>
            <person name="Sutormin R.A."/>
            <person name="Nabieva E.R."/>
            <person name="Penin A.A."/>
            <person name="Kondrashov A.S."/>
            <person name="Logacheva M.D."/>
        </authorList>
    </citation>
    <scope>NUCLEOTIDE SEQUENCE [LARGE SCALE GENOMIC DNA]</scope>
</reference>
<keyword evidence="3" id="KW-1185">Reference proteome</keyword>
<organism evidence="2 3">
    <name type="scientific">Genlisea aurea</name>
    <dbReference type="NCBI Taxonomy" id="192259"/>
    <lineage>
        <taxon>Eukaryota</taxon>
        <taxon>Viridiplantae</taxon>
        <taxon>Streptophyta</taxon>
        <taxon>Embryophyta</taxon>
        <taxon>Tracheophyta</taxon>
        <taxon>Spermatophyta</taxon>
        <taxon>Magnoliopsida</taxon>
        <taxon>eudicotyledons</taxon>
        <taxon>Gunneridae</taxon>
        <taxon>Pentapetalae</taxon>
        <taxon>asterids</taxon>
        <taxon>lamiids</taxon>
        <taxon>Lamiales</taxon>
        <taxon>Lentibulariaceae</taxon>
        <taxon>Genlisea</taxon>
    </lineage>
</organism>
<dbReference type="PANTHER" id="PTHR33067:SF15">
    <property type="entry name" value="RNA-DIRECTED DNA POLYMERASE"/>
    <property type="match status" value="1"/>
</dbReference>
<protein>
    <recommendedName>
        <fullName evidence="4">Aspartic peptidase DDI1-type domain-containing protein</fullName>
    </recommendedName>
</protein>
<dbReference type="EMBL" id="AUSU01002032">
    <property type="protein sequence ID" value="EPS69639.1"/>
    <property type="molecule type" value="Genomic_DNA"/>
</dbReference>